<feature type="compositionally biased region" description="Basic and acidic residues" evidence="1">
    <location>
        <begin position="330"/>
        <end position="340"/>
    </location>
</feature>
<dbReference type="EMBL" id="HBUF01407812">
    <property type="protein sequence ID" value="CAG6738435.1"/>
    <property type="molecule type" value="Transcribed_RNA"/>
</dbReference>
<feature type="compositionally biased region" description="Polar residues" evidence="1">
    <location>
        <begin position="299"/>
        <end position="329"/>
    </location>
</feature>
<feature type="region of interest" description="Disordered" evidence="1">
    <location>
        <begin position="77"/>
        <end position="114"/>
    </location>
</feature>
<feature type="compositionally biased region" description="Basic and acidic residues" evidence="1">
    <location>
        <begin position="195"/>
        <end position="208"/>
    </location>
</feature>
<sequence>MEQNACTITSSSIQQTQKDILDKKKKLTAFMKHTNELATLIPIPKSKQVDKIPRSEQTNELSDIEFDVTIEKVATPVDDIPDPLVPSGSLGDSCSTIGDNEKESTNESSATDADDQTKLMEEYEKMVNIINLFNSKDLRTVSRSKQKSTTLTNAMQNFVTKREKNQDYRYGTRNYNHQKSYSALLSTPAQLSETRSIRDDGEMNKTVDKNAPNTRNTISPKDNTETVYPRSSRSSQATSSVVSSEASSSDDESPDTSDVSNDSASIVRVRRLNERDDSPEIDGNPNNLPNIPSRPPKCTDQSTGRTSKSTEQLASRTPKSTEQSTVRTPKSTERQRAQNS</sequence>
<accession>A0A8D9E4P6</accession>
<organism evidence="2">
    <name type="scientific">Cacopsylla melanoneura</name>
    <dbReference type="NCBI Taxonomy" id="428564"/>
    <lineage>
        <taxon>Eukaryota</taxon>
        <taxon>Metazoa</taxon>
        <taxon>Ecdysozoa</taxon>
        <taxon>Arthropoda</taxon>
        <taxon>Hexapoda</taxon>
        <taxon>Insecta</taxon>
        <taxon>Pterygota</taxon>
        <taxon>Neoptera</taxon>
        <taxon>Paraneoptera</taxon>
        <taxon>Hemiptera</taxon>
        <taxon>Sternorrhyncha</taxon>
        <taxon>Psylloidea</taxon>
        <taxon>Psyllidae</taxon>
        <taxon>Psyllinae</taxon>
        <taxon>Cacopsylla</taxon>
    </lineage>
</organism>
<evidence type="ECO:0000313" key="2">
    <source>
        <dbReference type="EMBL" id="CAG6738435.1"/>
    </source>
</evidence>
<reference evidence="2" key="1">
    <citation type="submission" date="2021-05" db="EMBL/GenBank/DDBJ databases">
        <authorList>
            <person name="Alioto T."/>
            <person name="Alioto T."/>
            <person name="Gomez Garrido J."/>
        </authorList>
    </citation>
    <scope>NUCLEOTIDE SEQUENCE</scope>
</reference>
<evidence type="ECO:0000256" key="1">
    <source>
        <dbReference type="SAM" id="MobiDB-lite"/>
    </source>
</evidence>
<protein>
    <submittedName>
        <fullName evidence="2">Uncharacterized protein</fullName>
    </submittedName>
</protein>
<feature type="compositionally biased region" description="Polar residues" evidence="1">
    <location>
        <begin position="211"/>
        <end position="221"/>
    </location>
</feature>
<feature type="compositionally biased region" description="Polar residues" evidence="1">
    <location>
        <begin position="179"/>
        <end position="194"/>
    </location>
</feature>
<dbReference type="AlphaFoldDB" id="A0A8D9E4P6"/>
<feature type="compositionally biased region" description="Low complexity" evidence="1">
    <location>
        <begin position="229"/>
        <end position="247"/>
    </location>
</feature>
<name>A0A8D9E4P6_9HEMI</name>
<feature type="region of interest" description="Disordered" evidence="1">
    <location>
        <begin position="179"/>
        <end position="340"/>
    </location>
</feature>
<proteinExistence type="predicted"/>